<keyword evidence="3" id="KW-0804">Transcription</keyword>
<evidence type="ECO:0000259" key="5">
    <source>
        <dbReference type="PROSITE" id="PS50977"/>
    </source>
</evidence>
<dbReference type="PROSITE" id="PS50977">
    <property type="entry name" value="HTH_TETR_2"/>
    <property type="match status" value="1"/>
</dbReference>
<dbReference type="InterPro" id="IPR009057">
    <property type="entry name" value="Homeodomain-like_sf"/>
</dbReference>
<dbReference type="PANTHER" id="PTHR47506">
    <property type="entry name" value="TRANSCRIPTIONAL REGULATORY PROTEIN"/>
    <property type="match status" value="1"/>
</dbReference>
<dbReference type="InterPro" id="IPR049484">
    <property type="entry name" value="Rv0078-like_C"/>
</dbReference>
<sequence>MSRSLSRRERYSQATKTALLAAATRRFADLGFAGTSLEDVAADIQATRGAVYHHFASKTALFEAVFQQLETAAMERAVAAAAGAPDPWLAALAALNVFLDSCCDPVYGKIVWQEAPIALGWHHWRESEEEFSFGLVEQLLGAMMDSGIMDRQPLRVTTRIVFAILGAAGVALADAPEPDKHQVKAEYTEVIRRMLVGLRPASATTAQAAS</sequence>
<dbReference type="Pfam" id="PF00440">
    <property type="entry name" value="TetR_N"/>
    <property type="match status" value="1"/>
</dbReference>
<dbReference type="InterPro" id="IPR023772">
    <property type="entry name" value="DNA-bd_HTH_TetR-type_CS"/>
</dbReference>
<dbReference type="PROSITE" id="PS01081">
    <property type="entry name" value="HTH_TETR_1"/>
    <property type="match status" value="1"/>
</dbReference>
<dbReference type="PRINTS" id="PR00455">
    <property type="entry name" value="HTHTETR"/>
</dbReference>
<comment type="caution">
    <text evidence="6">The sequence shown here is derived from an EMBL/GenBank/DDBJ whole genome shotgun (WGS) entry which is preliminary data.</text>
</comment>
<name>A0A4R2J363_9PSEU</name>
<gene>
    <name evidence="6" type="ORF">EV192_114135</name>
</gene>
<evidence type="ECO:0000313" key="6">
    <source>
        <dbReference type="EMBL" id="TCO49765.1"/>
    </source>
</evidence>
<dbReference type="PANTHER" id="PTHR47506:SF1">
    <property type="entry name" value="HTH-TYPE TRANSCRIPTIONAL REGULATOR YJDC"/>
    <property type="match status" value="1"/>
</dbReference>
<dbReference type="EMBL" id="SLWS01000014">
    <property type="protein sequence ID" value="TCO49765.1"/>
    <property type="molecule type" value="Genomic_DNA"/>
</dbReference>
<dbReference type="Gene3D" id="1.10.357.10">
    <property type="entry name" value="Tetracycline Repressor, domain 2"/>
    <property type="match status" value="1"/>
</dbReference>
<dbReference type="RefSeq" id="WP_132125007.1">
    <property type="nucleotide sequence ID" value="NZ_SLWS01000014.1"/>
</dbReference>
<feature type="domain" description="HTH tetR-type" evidence="5">
    <location>
        <begin position="13"/>
        <end position="73"/>
    </location>
</feature>
<accession>A0A4R2J363</accession>
<dbReference type="InterPro" id="IPR001647">
    <property type="entry name" value="HTH_TetR"/>
</dbReference>
<dbReference type="GO" id="GO:0003677">
    <property type="term" value="F:DNA binding"/>
    <property type="evidence" value="ECO:0007669"/>
    <property type="project" value="UniProtKB-UniRule"/>
</dbReference>
<protein>
    <submittedName>
        <fullName evidence="6">TetR family transcriptional regulator</fullName>
    </submittedName>
</protein>
<keyword evidence="1" id="KW-0805">Transcription regulation</keyword>
<keyword evidence="7" id="KW-1185">Reference proteome</keyword>
<keyword evidence="2 4" id="KW-0238">DNA-binding</keyword>
<proteinExistence type="predicted"/>
<reference evidence="6 7" key="1">
    <citation type="submission" date="2019-03" db="EMBL/GenBank/DDBJ databases">
        <title>Genomic Encyclopedia of Type Strains, Phase IV (KMG-IV): sequencing the most valuable type-strain genomes for metagenomic binning, comparative biology and taxonomic classification.</title>
        <authorList>
            <person name="Goeker M."/>
        </authorList>
    </citation>
    <scope>NUCLEOTIDE SEQUENCE [LARGE SCALE GENOMIC DNA]</scope>
    <source>
        <strain evidence="6 7">DSM 45934</strain>
    </source>
</reference>
<evidence type="ECO:0000256" key="4">
    <source>
        <dbReference type="PROSITE-ProRule" id="PRU00335"/>
    </source>
</evidence>
<dbReference type="Pfam" id="PF21351">
    <property type="entry name" value="TetR_C_41"/>
    <property type="match status" value="1"/>
</dbReference>
<feature type="DNA-binding region" description="H-T-H motif" evidence="4">
    <location>
        <begin position="36"/>
        <end position="55"/>
    </location>
</feature>
<evidence type="ECO:0000256" key="1">
    <source>
        <dbReference type="ARBA" id="ARBA00023015"/>
    </source>
</evidence>
<organism evidence="6 7">
    <name type="scientific">Actinocrispum wychmicini</name>
    <dbReference type="NCBI Taxonomy" id="1213861"/>
    <lineage>
        <taxon>Bacteria</taxon>
        <taxon>Bacillati</taxon>
        <taxon>Actinomycetota</taxon>
        <taxon>Actinomycetes</taxon>
        <taxon>Pseudonocardiales</taxon>
        <taxon>Pseudonocardiaceae</taxon>
        <taxon>Actinocrispum</taxon>
    </lineage>
</organism>
<dbReference type="SUPFAM" id="SSF46689">
    <property type="entry name" value="Homeodomain-like"/>
    <property type="match status" value="1"/>
</dbReference>
<dbReference type="OrthoDB" id="9805134at2"/>
<evidence type="ECO:0000256" key="3">
    <source>
        <dbReference type="ARBA" id="ARBA00023163"/>
    </source>
</evidence>
<dbReference type="Proteomes" id="UP000295680">
    <property type="component" value="Unassembled WGS sequence"/>
</dbReference>
<dbReference type="AlphaFoldDB" id="A0A4R2J363"/>
<evidence type="ECO:0000313" key="7">
    <source>
        <dbReference type="Proteomes" id="UP000295680"/>
    </source>
</evidence>
<evidence type="ECO:0000256" key="2">
    <source>
        <dbReference type="ARBA" id="ARBA00023125"/>
    </source>
</evidence>